<keyword evidence="2" id="KW-0597">Phosphoprotein</keyword>
<dbReference type="SMART" id="SM00823">
    <property type="entry name" value="PKS_PP"/>
    <property type="match status" value="1"/>
</dbReference>
<dbReference type="InterPro" id="IPR036736">
    <property type="entry name" value="ACP-like_sf"/>
</dbReference>
<dbReference type="EMBL" id="JAVLVT010000005">
    <property type="protein sequence ID" value="MDS1270909.1"/>
    <property type="molecule type" value="Genomic_DNA"/>
</dbReference>
<proteinExistence type="predicted"/>
<dbReference type="RefSeq" id="WP_310912463.1">
    <property type="nucleotide sequence ID" value="NZ_JAVLVT010000005.1"/>
</dbReference>
<evidence type="ECO:0000256" key="2">
    <source>
        <dbReference type="ARBA" id="ARBA00022553"/>
    </source>
</evidence>
<dbReference type="Gene3D" id="1.10.1200.10">
    <property type="entry name" value="ACP-like"/>
    <property type="match status" value="1"/>
</dbReference>
<reference evidence="5" key="1">
    <citation type="submission" date="2023-07" db="EMBL/GenBank/DDBJ databases">
        <title>Novel species in the genus Lipingzhangella isolated from Sambhar Salt Lake.</title>
        <authorList>
            <person name="Jiya N."/>
            <person name="Kajale S."/>
            <person name="Sharma A."/>
        </authorList>
    </citation>
    <scope>NUCLEOTIDE SEQUENCE [LARGE SCALE GENOMIC DNA]</scope>
    <source>
        <strain evidence="5">LS1_29</strain>
    </source>
</reference>
<evidence type="ECO:0000313" key="4">
    <source>
        <dbReference type="EMBL" id="MDS1270909.1"/>
    </source>
</evidence>
<accession>A0ABU2H7U1</accession>
<evidence type="ECO:0000259" key="3">
    <source>
        <dbReference type="PROSITE" id="PS50075"/>
    </source>
</evidence>
<dbReference type="InterPro" id="IPR009081">
    <property type="entry name" value="PP-bd_ACP"/>
</dbReference>
<keyword evidence="1" id="KW-0596">Phosphopantetheine</keyword>
<dbReference type="Proteomes" id="UP001250214">
    <property type="component" value="Unassembled WGS sequence"/>
</dbReference>
<organism evidence="4 5">
    <name type="scientific">Lipingzhangella rawalii</name>
    <dbReference type="NCBI Taxonomy" id="2055835"/>
    <lineage>
        <taxon>Bacteria</taxon>
        <taxon>Bacillati</taxon>
        <taxon>Actinomycetota</taxon>
        <taxon>Actinomycetes</taxon>
        <taxon>Streptosporangiales</taxon>
        <taxon>Nocardiopsidaceae</taxon>
        <taxon>Lipingzhangella</taxon>
    </lineage>
</organism>
<name>A0ABU2H7U1_9ACTN</name>
<dbReference type="SMART" id="SM01294">
    <property type="entry name" value="PKS_PP_betabranch"/>
    <property type="match status" value="1"/>
</dbReference>
<sequence>MTTPPSTLQMQEWLVKRISEYLELVPDQLDVDAPLADLGLDSVYALALCGDIESEFGVPVEPTLAWDYPTVAELATGVLAELKTTGTQGWASVS</sequence>
<dbReference type="PROSITE" id="PS50075">
    <property type="entry name" value="CARRIER"/>
    <property type="match status" value="1"/>
</dbReference>
<feature type="domain" description="Carrier" evidence="3">
    <location>
        <begin position="5"/>
        <end position="82"/>
    </location>
</feature>
<dbReference type="SUPFAM" id="SSF47336">
    <property type="entry name" value="ACP-like"/>
    <property type="match status" value="1"/>
</dbReference>
<comment type="caution">
    <text evidence="4">The sequence shown here is derived from an EMBL/GenBank/DDBJ whole genome shotgun (WGS) entry which is preliminary data.</text>
</comment>
<dbReference type="InterPro" id="IPR020806">
    <property type="entry name" value="PKS_PP-bd"/>
</dbReference>
<evidence type="ECO:0000313" key="5">
    <source>
        <dbReference type="Proteomes" id="UP001250214"/>
    </source>
</evidence>
<evidence type="ECO:0000256" key="1">
    <source>
        <dbReference type="ARBA" id="ARBA00022450"/>
    </source>
</evidence>
<gene>
    <name evidence="4" type="ORF">RIF23_11425</name>
</gene>
<keyword evidence="5" id="KW-1185">Reference proteome</keyword>
<dbReference type="Pfam" id="PF00550">
    <property type="entry name" value="PP-binding"/>
    <property type="match status" value="1"/>
</dbReference>
<protein>
    <submittedName>
        <fullName evidence="4">Acyl carrier protein</fullName>
    </submittedName>
</protein>